<feature type="transmembrane region" description="Helical" evidence="2">
    <location>
        <begin position="27"/>
        <end position="48"/>
    </location>
</feature>
<keyword evidence="2" id="KW-1133">Transmembrane helix</keyword>
<dbReference type="RefSeq" id="WP_369312958.1">
    <property type="nucleotide sequence ID" value="NZ_JBEHZE010000001.1"/>
</dbReference>
<proteinExistence type="predicted"/>
<keyword evidence="2" id="KW-0812">Transmembrane</keyword>
<accession>A0ABV3Z2L1</accession>
<organism evidence="3 4">
    <name type="scientific">Hyphococcus lacteus</name>
    <dbReference type="NCBI Taxonomy" id="3143536"/>
    <lineage>
        <taxon>Bacteria</taxon>
        <taxon>Pseudomonadati</taxon>
        <taxon>Pseudomonadota</taxon>
        <taxon>Alphaproteobacteria</taxon>
        <taxon>Parvularculales</taxon>
        <taxon>Parvularculaceae</taxon>
        <taxon>Hyphococcus</taxon>
    </lineage>
</organism>
<protein>
    <recommendedName>
        <fullName evidence="5">Cytochrome C oxidase assembly protein</fullName>
    </recommendedName>
</protein>
<evidence type="ECO:0000313" key="3">
    <source>
        <dbReference type="EMBL" id="MEX6633022.1"/>
    </source>
</evidence>
<evidence type="ECO:0000256" key="2">
    <source>
        <dbReference type="SAM" id="Phobius"/>
    </source>
</evidence>
<keyword evidence="2" id="KW-0472">Membrane</keyword>
<feature type="compositionally biased region" description="Basic and acidic residues" evidence="1">
    <location>
        <begin position="1"/>
        <end position="20"/>
    </location>
</feature>
<name>A0ABV3Z2L1_9PROT</name>
<gene>
    <name evidence="3" type="ORF">ABFZ84_05615</name>
</gene>
<feature type="region of interest" description="Disordered" evidence="1">
    <location>
        <begin position="1"/>
        <end position="23"/>
    </location>
</feature>
<dbReference type="Proteomes" id="UP001560685">
    <property type="component" value="Unassembled WGS sequence"/>
</dbReference>
<evidence type="ECO:0008006" key="5">
    <source>
        <dbReference type="Google" id="ProtNLM"/>
    </source>
</evidence>
<dbReference type="EMBL" id="JBEHZE010000001">
    <property type="protein sequence ID" value="MEX6633022.1"/>
    <property type="molecule type" value="Genomic_DNA"/>
</dbReference>
<keyword evidence="4" id="KW-1185">Reference proteome</keyword>
<sequence length="57" mass="6288">MSDDNVEPHAPRALTPEEKKQRNRRNLAVALALGAFILTVFLVTIMRIGGAVADRPF</sequence>
<comment type="caution">
    <text evidence="3">The sequence shown here is derived from an EMBL/GenBank/DDBJ whole genome shotgun (WGS) entry which is preliminary data.</text>
</comment>
<reference evidence="3 4" key="1">
    <citation type="submission" date="2024-05" db="EMBL/GenBank/DDBJ databases">
        <title>Three bacterial strains, DH-69, EH-24, and ECK-19 isolated from coastal sediments.</title>
        <authorList>
            <person name="Ye Y.-Q."/>
            <person name="Du Z.-J."/>
        </authorList>
    </citation>
    <scope>NUCLEOTIDE SEQUENCE [LARGE SCALE GENOMIC DNA]</scope>
    <source>
        <strain evidence="3 4">ECK-19</strain>
    </source>
</reference>
<evidence type="ECO:0000256" key="1">
    <source>
        <dbReference type="SAM" id="MobiDB-lite"/>
    </source>
</evidence>
<evidence type="ECO:0000313" key="4">
    <source>
        <dbReference type="Proteomes" id="UP001560685"/>
    </source>
</evidence>